<feature type="region of interest" description="Disordered" evidence="1">
    <location>
        <begin position="85"/>
        <end position="104"/>
    </location>
</feature>
<organism evidence="2 3">
    <name type="scientific">Prunus dulcis</name>
    <name type="common">Almond</name>
    <name type="synonym">Amygdalus dulcis</name>
    <dbReference type="NCBI Taxonomy" id="3755"/>
    <lineage>
        <taxon>Eukaryota</taxon>
        <taxon>Viridiplantae</taxon>
        <taxon>Streptophyta</taxon>
        <taxon>Embryophyta</taxon>
        <taxon>Tracheophyta</taxon>
        <taxon>Spermatophyta</taxon>
        <taxon>Magnoliopsida</taxon>
        <taxon>eudicotyledons</taxon>
        <taxon>Gunneridae</taxon>
        <taxon>Pentapetalae</taxon>
        <taxon>rosids</taxon>
        <taxon>fabids</taxon>
        <taxon>Rosales</taxon>
        <taxon>Rosaceae</taxon>
        <taxon>Amygdaloideae</taxon>
        <taxon>Amygdaleae</taxon>
        <taxon>Prunus</taxon>
    </lineage>
</organism>
<feature type="compositionally biased region" description="Basic and acidic residues" evidence="1">
    <location>
        <begin position="92"/>
        <end position="104"/>
    </location>
</feature>
<gene>
    <name evidence="2" type="ORF">ALMOND_2B024597</name>
</gene>
<accession>A0A5E4G1H3</accession>
<protein>
    <submittedName>
        <fullName evidence="2">Uncharacterized protein</fullName>
    </submittedName>
</protein>
<reference evidence="3" key="1">
    <citation type="journal article" date="2020" name="Plant J.">
        <title>Transposons played a major role in the diversification between the closely related almond and peach genomes: results from the almond genome sequence.</title>
        <authorList>
            <person name="Alioto T."/>
            <person name="Alexiou K.G."/>
            <person name="Bardil A."/>
            <person name="Barteri F."/>
            <person name="Castanera R."/>
            <person name="Cruz F."/>
            <person name="Dhingra A."/>
            <person name="Duval H."/>
            <person name="Fernandez I Marti A."/>
            <person name="Frias L."/>
            <person name="Galan B."/>
            <person name="Garcia J.L."/>
            <person name="Howad W."/>
            <person name="Gomez-Garrido J."/>
            <person name="Gut M."/>
            <person name="Julca I."/>
            <person name="Morata J."/>
            <person name="Puigdomenech P."/>
            <person name="Ribeca P."/>
            <person name="Rubio Cabetas M.J."/>
            <person name="Vlasova A."/>
            <person name="Wirthensohn M."/>
            <person name="Garcia-Mas J."/>
            <person name="Gabaldon T."/>
            <person name="Casacuberta J.M."/>
            <person name="Arus P."/>
        </authorList>
    </citation>
    <scope>NUCLEOTIDE SEQUENCE [LARGE SCALE GENOMIC DNA]</scope>
    <source>
        <strain evidence="3">cv. Texas</strain>
    </source>
</reference>
<proteinExistence type="predicted"/>
<evidence type="ECO:0000256" key="1">
    <source>
        <dbReference type="SAM" id="MobiDB-lite"/>
    </source>
</evidence>
<name>A0A5E4G1H3_PRUDU</name>
<dbReference type="EMBL" id="CABIKO010000299">
    <property type="protein sequence ID" value="VVA33671.1"/>
    <property type="molecule type" value="Genomic_DNA"/>
</dbReference>
<evidence type="ECO:0000313" key="3">
    <source>
        <dbReference type="Proteomes" id="UP000327085"/>
    </source>
</evidence>
<evidence type="ECO:0000313" key="2">
    <source>
        <dbReference type="EMBL" id="VVA33671.1"/>
    </source>
</evidence>
<sequence>MVVAEKKEEEPEPCGLSGSSVVPTLLDHHVVEVLVVGDGDEGIEIFVGELREASLEAKAESLDVAIYGEDFGVIAERMRAGGRAGRAVWGGPRREEGERKKKSF</sequence>
<dbReference type="InParanoid" id="A0A5E4G1H3"/>
<dbReference type="AlphaFoldDB" id="A0A5E4G1H3"/>
<dbReference type="Proteomes" id="UP000327085">
    <property type="component" value="Chromosome 3"/>
</dbReference>
<dbReference type="Gramene" id="VVA33671">
    <property type="protein sequence ID" value="VVA33671"/>
    <property type="gene ID" value="Prudul26B024597"/>
</dbReference>